<dbReference type="GO" id="GO:0004180">
    <property type="term" value="F:carboxypeptidase activity"/>
    <property type="evidence" value="ECO:0007669"/>
    <property type="project" value="UniProtKB-KW"/>
</dbReference>
<dbReference type="OrthoDB" id="4484751at2"/>
<proteinExistence type="predicted"/>
<dbReference type="Proteomes" id="UP000198520">
    <property type="component" value="Unassembled WGS sequence"/>
</dbReference>
<dbReference type="STRING" id="285351.SAMN04488035_0169"/>
<sequence length="582" mass="60985">MVRRLTAALISAILVLTGMTVVGTSAQAAPPATASVAVRVLTQRDQVVTQSLIRLEHPNGAFAGIELVDDDGWTRFTDLAPGRYRAKLDVPLGKASERSVELDLAAGEAATQTIRITADQTLSGQITVAGAPWAGADVVAYKFSGSTAKAPRNLTARADQDGRYTLVLPEGVFTVVAGTRSWDGPALGTFAGGVVRVQDAERTTLTAGSHATLDVAAIPGVTITGRLVDAQGRPQSGVFVQATPLGRAGDARAWSQTDGSFVLTGATAGRHLLSFSSASGGDYVTTVTTASVAAGRTVKLGKVTLKRPAGWGTSSLVVRLTGAVREAPGTVVYLKNSRGRIVGQQEFGDLEDGPPHEVAFRNIAPGRYRAVVAQTGQSTAVSVARGKAATARIRVKAPKKTGSALIRVVRPSSGKPVEGASVELCAKVCYRAAWTDSRGRARVAKVPVGKYKVKVAGVSTSTTTSQASTAPVKITVKRGKTTTKTLRLPLDGKVKGKVVGREDVRVRLVPVGSGPVLEWQWVKKGSFVVRNVPAGRYRMVVRDATTGGALDLYYKGSTLKSSKIIKVKPGRTLDLGKFVFRG</sequence>
<keyword evidence="1" id="KW-0732">Signal</keyword>
<evidence type="ECO:0000313" key="2">
    <source>
        <dbReference type="EMBL" id="SFE68942.1"/>
    </source>
</evidence>
<feature type="chain" id="PRO_5011520964" evidence="1">
    <location>
        <begin position="29"/>
        <end position="582"/>
    </location>
</feature>
<evidence type="ECO:0000313" key="3">
    <source>
        <dbReference type="Proteomes" id="UP000198520"/>
    </source>
</evidence>
<reference evidence="3" key="1">
    <citation type="submission" date="2016-10" db="EMBL/GenBank/DDBJ databases">
        <authorList>
            <person name="Varghese N."/>
            <person name="Submissions S."/>
        </authorList>
    </citation>
    <scope>NUCLEOTIDE SEQUENCE [LARGE SCALE GENOMIC DNA]</scope>
    <source>
        <strain evidence="3">DSM 19083</strain>
    </source>
</reference>
<organism evidence="2 3">
    <name type="scientific">Flavimobilis marinus</name>
    <dbReference type="NCBI Taxonomy" id="285351"/>
    <lineage>
        <taxon>Bacteria</taxon>
        <taxon>Bacillati</taxon>
        <taxon>Actinomycetota</taxon>
        <taxon>Actinomycetes</taxon>
        <taxon>Micrococcales</taxon>
        <taxon>Jonesiaceae</taxon>
        <taxon>Flavimobilis</taxon>
    </lineage>
</organism>
<keyword evidence="2" id="KW-0378">Hydrolase</keyword>
<dbReference type="Pfam" id="PF13620">
    <property type="entry name" value="CarboxypepD_reg"/>
    <property type="match status" value="1"/>
</dbReference>
<accession>A0A1I2CLA6</accession>
<keyword evidence="3" id="KW-1185">Reference proteome</keyword>
<feature type="signal peptide" evidence="1">
    <location>
        <begin position="1"/>
        <end position="28"/>
    </location>
</feature>
<dbReference type="EMBL" id="FONZ01000001">
    <property type="protein sequence ID" value="SFE68942.1"/>
    <property type="molecule type" value="Genomic_DNA"/>
</dbReference>
<dbReference type="RefSeq" id="WP_143073093.1">
    <property type="nucleotide sequence ID" value="NZ_BNAN01000001.1"/>
</dbReference>
<dbReference type="SUPFAM" id="SSF49452">
    <property type="entry name" value="Starch-binding domain-like"/>
    <property type="match status" value="2"/>
</dbReference>
<dbReference type="InterPro" id="IPR013784">
    <property type="entry name" value="Carb-bd-like_fold"/>
</dbReference>
<protein>
    <submittedName>
        <fullName evidence="2">Carboxypeptidase regulatory-like domain-containing protein</fullName>
    </submittedName>
</protein>
<gene>
    <name evidence="2" type="ORF">SAMN04488035_0169</name>
</gene>
<name>A0A1I2CLA6_9MICO</name>
<dbReference type="AlphaFoldDB" id="A0A1I2CLA6"/>
<dbReference type="GO" id="GO:0030246">
    <property type="term" value="F:carbohydrate binding"/>
    <property type="evidence" value="ECO:0007669"/>
    <property type="project" value="InterPro"/>
</dbReference>
<keyword evidence="2" id="KW-0121">Carboxypeptidase</keyword>
<keyword evidence="2" id="KW-0645">Protease</keyword>
<evidence type="ECO:0000256" key="1">
    <source>
        <dbReference type="SAM" id="SignalP"/>
    </source>
</evidence>